<sequence length="213" mass="24420">MQEEFEMSMMGELKFFLGIQINQKKEGTYVHQTKYTKELLKKFNLDDCKIMNIPMHPTTSISKIKDEGKVDQKIYRGMIGSLLYLTASRPDILFNVCLCARFQSDPRESHFTAVKRIFRYLKGTTNLGLLYKKSNDYMLNGLCDADYAGDMIEGKSTSGNFQFIVENLISWASQRQTTIALSSEEGEYISAAKCCTQLLWLKYQLEDYQVVGG</sequence>
<dbReference type="EMBL" id="ASHM01002781">
    <property type="protein sequence ID" value="PNY08864.1"/>
    <property type="molecule type" value="Genomic_DNA"/>
</dbReference>
<reference evidence="2 3" key="2">
    <citation type="journal article" date="2017" name="Front. Plant Sci.">
        <title>Gene Classification and Mining of Molecular Markers Useful in Red Clover (Trifolium pratense) Breeding.</title>
        <authorList>
            <person name="Istvanek J."/>
            <person name="Dluhosova J."/>
            <person name="Dluhos P."/>
            <person name="Patkova L."/>
            <person name="Nedelnik J."/>
            <person name="Repkova J."/>
        </authorList>
    </citation>
    <scope>NUCLEOTIDE SEQUENCE [LARGE SCALE GENOMIC DNA]</scope>
    <source>
        <strain evidence="3">cv. Tatra</strain>
        <tissue evidence="2">Young leaves</tissue>
    </source>
</reference>
<reference evidence="2 3" key="1">
    <citation type="journal article" date="2014" name="Am. J. Bot.">
        <title>Genome assembly and annotation for red clover (Trifolium pratense; Fabaceae).</title>
        <authorList>
            <person name="Istvanek J."/>
            <person name="Jaros M."/>
            <person name="Krenek A."/>
            <person name="Repkova J."/>
        </authorList>
    </citation>
    <scope>NUCLEOTIDE SEQUENCE [LARGE SCALE GENOMIC DNA]</scope>
    <source>
        <strain evidence="3">cv. Tatra</strain>
        <tissue evidence="2">Young leaves</tissue>
    </source>
</reference>
<proteinExistence type="predicted"/>
<evidence type="ECO:0000313" key="2">
    <source>
        <dbReference type="EMBL" id="PNY08864.1"/>
    </source>
</evidence>
<dbReference type="PANTHER" id="PTHR11439">
    <property type="entry name" value="GAG-POL-RELATED RETROTRANSPOSON"/>
    <property type="match status" value="1"/>
</dbReference>
<dbReference type="Proteomes" id="UP000236291">
    <property type="component" value="Unassembled WGS sequence"/>
</dbReference>
<dbReference type="GO" id="GO:0003964">
    <property type="term" value="F:RNA-directed DNA polymerase activity"/>
    <property type="evidence" value="ECO:0007669"/>
    <property type="project" value="UniProtKB-KW"/>
</dbReference>
<accession>A0A2K3P0P4</accession>
<comment type="caution">
    <text evidence="2">The sequence shown here is derived from an EMBL/GenBank/DDBJ whole genome shotgun (WGS) entry which is preliminary data.</text>
</comment>
<gene>
    <name evidence="2" type="ORF">L195_g005401</name>
</gene>
<evidence type="ECO:0000259" key="1">
    <source>
        <dbReference type="Pfam" id="PF07727"/>
    </source>
</evidence>
<feature type="domain" description="Reverse transcriptase Ty1/copia-type" evidence="1">
    <location>
        <begin position="1"/>
        <end position="56"/>
    </location>
</feature>
<dbReference type="Pfam" id="PF07727">
    <property type="entry name" value="RVT_2"/>
    <property type="match status" value="1"/>
</dbReference>
<keyword evidence="2" id="KW-0695">RNA-directed DNA polymerase</keyword>
<dbReference type="AlphaFoldDB" id="A0A2K3P0P4"/>
<dbReference type="STRING" id="57577.A0A2K3P0P4"/>
<keyword evidence="2" id="KW-0548">Nucleotidyltransferase</keyword>
<dbReference type="PANTHER" id="PTHR11439:SF442">
    <property type="entry name" value="CYSTEINE-RICH RLK (RECEPTOR-LIKE PROTEIN KINASE) 8"/>
    <property type="match status" value="1"/>
</dbReference>
<keyword evidence="2" id="KW-0808">Transferase</keyword>
<dbReference type="CDD" id="cd09272">
    <property type="entry name" value="RNase_HI_RT_Ty1"/>
    <property type="match status" value="1"/>
</dbReference>
<protein>
    <submittedName>
        <fullName evidence="2">Reverse transcriptase (RNA-dependent DNA polymerase)</fullName>
    </submittedName>
</protein>
<organism evidence="2 3">
    <name type="scientific">Trifolium pratense</name>
    <name type="common">Red clover</name>
    <dbReference type="NCBI Taxonomy" id="57577"/>
    <lineage>
        <taxon>Eukaryota</taxon>
        <taxon>Viridiplantae</taxon>
        <taxon>Streptophyta</taxon>
        <taxon>Embryophyta</taxon>
        <taxon>Tracheophyta</taxon>
        <taxon>Spermatophyta</taxon>
        <taxon>Magnoliopsida</taxon>
        <taxon>eudicotyledons</taxon>
        <taxon>Gunneridae</taxon>
        <taxon>Pentapetalae</taxon>
        <taxon>rosids</taxon>
        <taxon>fabids</taxon>
        <taxon>Fabales</taxon>
        <taxon>Fabaceae</taxon>
        <taxon>Papilionoideae</taxon>
        <taxon>50 kb inversion clade</taxon>
        <taxon>NPAAA clade</taxon>
        <taxon>Hologalegina</taxon>
        <taxon>IRL clade</taxon>
        <taxon>Trifolieae</taxon>
        <taxon>Trifolium</taxon>
    </lineage>
</organism>
<name>A0A2K3P0P4_TRIPR</name>
<evidence type="ECO:0000313" key="3">
    <source>
        <dbReference type="Proteomes" id="UP000236291"/>
    </source>
</evidence>
<dbReference type="InterPro" id="IPR013103">
    <property type="entry name" value="RVT_2"/>
</dbReference>